<sequence length="418" mass="46912">MQLNCHSPSGSSSGTSGWNGLSHTAASELSTIDQARTWLGCFWVGTETACFYGLPPPMSTQQQMKSIDKALGTVSQFIPIWLDALFSVLKITSSVMDSLGNVEDHALHISLTQMFDEQLDELKKVNAALWRSELEIGWCNAKLRLYALTFTISASANSSLNSQTQIHRQAILHKAFEIASNLTNELTRLGQQCTSDLYPGGLLTFVPKSYFTALFNAATFLFRFIATSHMRMRTSIQESYAMDSIIEAHKIFQSFPEQRELTRAAIHIEMFIDVLKDGGGTSMDELVVNNKLGASVMFDAVFRACRQRNIDPRTGKPLAVREWKTVTETFAQRLPDVPAQSMSDNHEKINGFMDYEANNPEIIEPSSAGEGQNTQWWGNWDNYMDLFQVGVEQWEMMDMEKSAGDHDNLDELGNFMYA</sequence>
<keyword evidence="7" id="KW-1185">Reference proteome</keyword>
<dbReference type="InterPro" id="IPR051089">
    <property type="entry name" value="prtT"/>
</dbReference>
<gene>
    <name evidence="6" type="ORF">EV356DRAFT_530442</name>
</gene>
<evidence type="ECO:0000256" key="3">
    <source>
        <dbReference type="ARBA" id="ARBA00023125"/>
    </source>
</evidence>
<protein>
    <recommendedName>
        <fullName evidence="8">Transcription factor domain-containing protein</fullName>
    </recommendedName>
</protein>
<dbReference type="OrthoDB" id="3163292at2759"/>
<evidence type="ECO:0000313" key="7">
    <source>
        <dbReference type="Proteomes" id="UP000800092"/>
    </source>
</evidence>
<dbReference type="EMBL" id="ML991782">
    <property type="protein sequence ID" value="KAF2236925.1"/>
    <property type="molecule type" value="Genomic_DNA"/>
</dbReference>
<evidence type="ECO:0000256" key="4">
    <source>
        <dbReference type="ARBA" id="ARBA00023163"/>
    </source>
</evidence>
<keyword evidence="4" id="KW-0804">Transcription</keyword>
<evidence type="ECO:0000256" key="5">
    <source>
        <dbReference type="ARBA" id="ARBA00023242"/>
    </source>
</evidence>
<evidence type="ECO:0000256" key="1">
    <source>
        <dbReference type="ARBA" id="ARBA00004123"/>
    </source>
</evidence>
<accession>A0A6A6HFQ3</accession>
<name>A0A6A6HFQ3_VIRVR</name>
<evidence type="ECO:0000313" key="6">
    <source>
        <dbReference type="EMBL" id="KAF2236925.1"/>
    </source>
</evidence>
<dbReference type="PANTHER" id="PTHR31845:SF21">
    <property type="entry name" value="REGULATORY PROTEIN LEU3"/>
    <property type="match status" value="1"/>
</dbReference>
<evidence type="ECO:0008006" key="8">
    <source>
        <dbReference type="Google" id="ProtNLM"/>
    </source>
</evidence>
<dbReference type="GO" id="GO:0000981">
    <property type="term" value="F:DNA-binding transcription factor activity, RNA polymerase II-specific"/>
    <property type="evidence" value="ECO:0007669"/>
    <property type="project" value="TreeGrafter"/>
</dbReference>
<organism evidence="6 7">
    <name type="scientific">Viridothelium virens</name>
    <name type="common">Speckled blister lichen</name>
    <name type="synonym">Trypethelium virens</name>
    <dbReference type="NCBI Taxonomy" id="1048519"/>
    <lineage>
        <taxon>Eukaryota</taxon>
        <taxon>Fungi</taxon>
        <taxon>Dikarya</taxon>
        <taxon>Ascomycota</taxon>
        <taxon>Pezizomycotina</taxon>
        <taxon>Dothideomycetes</taxon>
        <taxon>Dothideomycetes incertae sedis</taxon>
        <taxon>Trypetheliales</taxon>
        <taxon>Trypetheliaceae</taxon>
        <taxon>Viridothelium</taxon>
    </lineage>
</organism>
<reference evidence="6" key="1">
    <citation type="journal article" date="2020" name="Stud. Mycol.">
        <title>101 Dothideomycetes genomes: a test case for predicting lifestyles and emergence of pathogens.</title>
        <authorList>
            <person name="Haridas S."/>
            <person name="Albert R."/>
            <person name="Binder M."/>
            <person name="Bloem J."/>
            <person name="Labutti K."/>
            <person name="Salamov A."/>
            <person name="Andreopoulos B."/>
            <person name="Baker S."/>
            <person name="Barry K."/>
            <person name="Bills G."/>
            <person name="Bluhm B."/>
            <person name="Cannon C."/>
            <person name="Castanera R."/>
            <person name="Culley D."/>
            <person name="Daum C."/>
            <person name="Ezra D."/>
            <person name="Gonzalez J."/>
            <person name="Henrissat B."/>
            <person name="Kuo A."/>
            <person name="Liang C."/>
            <person name="Lipzen A."/>
            <person name="Lutzoni F."/>
            <person name="Magnuson J."/>
            <person name="Mondo S."/>
            <person name="Nolan M."/>
            <person name="Ohm R."/>
            <person name="Pangilinan J."/>
            <person name="Park H.-J."/>
            <person name="Ramirez L."/>
            <person name="Alfaro M."/>
            <person name="Sun H."/>
            <person name="Tritt A."/>
            <person name="Yoshinaga Y."/>
            <person name="Zwiers L.-H."/>
            <person name="Turgeon B."/>
            <person name="Goodwin S."/>
            <person name="Spatafora J."/>
            <person name="Crous P."/>
            <person name="Grigoriev I."/>
        </authorList>
    </citation>
    <scope>NUCLEOTIDE SEQUENCE</scope>
    <source>
        <strain evidence="6">Tuck. ex Michener</strain>
    </source>
</reference>
<proteinExistence type="predicted"/>
<dbReference type="AlphaFoldDB" id="A0A6A6HFQ3"/>
<dbReference type="Proteomes" id="UP000800092">
    <property type="component" value="Unassembled WGS sequence"/>
</dbReference>
<evidence type="ECO:0000256" key="2">
    <source>
        <dbReference type="ARBA" id="ARBA00023015"/>
    </source>
</evidence>
<dbReference type="GO" id="GO:0000976">
    <property type="term" value="F:transcription cis-regulatory region binding"/>
    <property type="evidence" value="ECO:0007669"/>
    <property type="project" value="TreeGrafter"/>
</dbReference>
<keyword evidence="5" id="KW-0539">Nucleus</keyword>
<comment type="subcellular location">
    <subcellularLocation>
        <location evidence="1">Nucleus</location>
    </subcellularLocation>
</comment>
<keyword evidence="3" id="KW-0238">DNA-binding</keyword>
<keyword evidence="2" id="KW-0805">Transcription regulation</keyword>
<dbReference type="PANTHER" id="PTHR31845">
    <property type="entry name" value="FINGER DOMAIN PROTEIN, PUTATIVE-RELATED"/>
    <property type="match status" value="1"/>
</dbReference>
<dbReference type="GO" id="GO:0005634">
    <property type="term" value="C:nucleus"/>
    <property type="evidence" value="ECO:0007669"/>
    <property type="project" value="UniProtKB-SubCell"/>
</dbReference>